<dbReference type="InterPro" id="IPR015943">
    <property type="entry name" value="WD40/YVTN_repeat-like_dom_sf"/>
</dbReference>
<dbReference type="STRING" id="354355.SAMN05660816_05393"/>
<feature type="domain" description="Photosynthesis system II assembly factor Ycf48/Hcf136-like" evidence="4">
    <location>
        <begin position="43"/>
        <end position="113"/>
    </location>
</feature>
<evidence type="ECO:0000256" key="1">
    <source>
        <dbReference type="ARBA" id="ARBA00022531"/>
    </source>
</evidence>
<dbReference type="AlphaFoldDB" id="A0A1V9F2I6"/>
<dbReference type="PANTHER" id="PTHR47199:SF2">
    <property type="entry name" value="PHOTOSYSTEM II STABILITY_ASSEMBLY FACTOR HCF136, CHLOROPLASTIC"/>
    <property type="match status" value="1"/>
</dbReference>
<evidence type="ECO:0000256" key="3">
    <source>
        <dbReference type="SAM" id="SignalP"/>
    </source>
</evidence>
<dbReference type="EMBL" id="LVXG01000008">
    <property type="protein sequence ID" value="OQP52549.1"/>
    <property type="molecule type" value="Genomic_DNA"/>
</dbReference>
<proteinExistence type="predicted"/>
<feature type="signal peptide" evidence="3">
    <location>
        <begin position="1"/>
        <end position="21"/>
    </location>
</feature>
<name>A0A1V9F2I6_9BACT</name>
<keyword evidence="6" id="KW-1185">Reference proteome</keyword>
<comment type="caution">
    <text evidence="5">The sequence shown here is derived from an EMBL/GenBank/DDBJ whole genome shotgun (WGS) entry which is preliminary data.</text>
</comment>
<keyword evidence="2" id="KW-0604">Photosystem II</keyword>
<dbReference type="InterPro" id="IPR028203">
    <property type="entry name" value="PSII_CF48-like_dom"/>
</dbReference>
<sequence length="338" mass="36396">MTARLYIFLFLSTVLPFLSSAQTIEMLTSGQAVSIRGLCPVNDNVIWVSGSKGTVGRSLNGGKTWQWITVKGFEKTDFRDIEAFNANTALIMGIAEPAYILKTTDGGTSWKVVFTDSTKGMFLDAMDFYDSKHGIVVGDPIDSKFYIAKTTNGGNTWTKTPSIMQSNAAPGEGCFASSGSNIYYFRNKDFLFVSGGTISRVHDDAGGRSLPIIQGKESTGANSIAVRTDGPRVSNTFIIAGGDFINYKDTTLNCVLTHDGGHTWIHPATPPHGYRSSIIYITGKKLLSCGISGVDLSTDSGLTWRLLSENGFHVCRKAKKGKVVFLAGGNGKIAKLVL</sequence>
<protein>
    <submittedName>
        <fullName evidence="5">Oxidoreductase</fullName>
    </submittedName>
</protein>
<dbReference type="RefSeq" id="WP_081198024.1">
    <property type="nucleotide sequence ID" value="NZ_FOCZ01000012.1"/>
</dbReference>
<dbReference type="Pfam" id="PF14870">
    <property type="entry name" value="PSII_BNR"/>
    <property type="match status" value="1"/>
</dbReference>
<dbReference type="OrthoDB" id="9813892at2"/>
<dbReference type="Gene3D" id="2.130.10.10">
    <property type="entry name" value="YVTN repeat-like/Quinoprotein amine dehydrogenase"/>
    <property type="match status" value="1"/>
</dbReference>
<feature type="chain" id="PRO_5010726103" evidence="3">
    <location>
        <begin position="22"/>
        <end position="338"/>
    </location>
</feature>
<organism evidence="5 6">
    <name type="scientific">Niastella yeongjuensis</name>
    <dbReference type="NCBI Taxonomy" id="354355"/>
    <lineage>
        <taxon>Bacteria</taxon>
        <taxon>Pseudomonadati</taxon>
        <taxon>Bacteroidota</taxon>
        <taxon>Chitinophagia</taxon>
        <taxon>Chitinophagales</taxon>
        <taxon>Chitinophagaceae</taxon>
        <taxon>Niastella</taxon>
    </lineage>
</organism>
<evidence type="ECO:0000313" key="6">
    <source>
        <dbReference type="Proteomes" id="UP000192610"/>
    </source>
</evidence>
<evidence type="ECO:0000259" key="4">
    <source>
        <dbReference type="Pfam" id="PF14870"/>
    </source>
</evidence>
<evidence type="ECO:0000313" key="5">
    <source>
        <dbReference type="EMBL" id="OQP52549.1"/>
    </source>
</evidence>
<dbReference type="SUPFAM" id="SSF110296">
    <property type="entry name" value="Oligoxyloglucan reducing end-specific cellobiohydrolase"/>
    <property type="match status" value="1"/>
</dbReference>
<evidence type="ECO:0000256" key="2">
    <source>
        <dbReference type="ARBA" id="ARBA00023276"/>
    </source>
</evidence>
<dbReference type="PANTHER" id="PTHR47199">
    <property type="entry name" value="PHOTOSYSTEM II STABILITY/ASSEMBLY FACTOR HCF136, CHLOROPLASTIC"/>
    <property type="match status" value="1"/>
</dbReference>
<keyword evidence="3" id="KW-0732">Signal</keyword>
<dbReference type="GO" id="GO:0009523">
    <property type="term" value="C:photosystem II"/>
    <property type="evidence" value="ECO:0007669"/>
    <property type="project" value="UniProtKB-KW"/>
</dbReference>
<keyword evidence="1" id="KW-0602">Photosynthesis</keyword>
<gene>
    <name evidence="5" type="ORF">A4H97_24795</name>
</gene>
<accession>A0A1V9F2I6</accession>
<reference evidence="6" key="1">
    <citation type="submission" date="2016-04" db="EMBL/GenBank/DDBJ databases">
        <authorList>
            <person name="Chen L."/>
            <person name="Zhuang W."/>
            <person name="Wang G."/>
        </authorList>
    </citation>
    <scope>NUCLEOTIDE SEQUENCE [LARGE SCALE GENOMIC DNA]</scope>
    <source>
        <strain evidence="6">17621</strain>
    </source>
</reference>
<dbReference type="GO" id="GO:0015979">
    <property type="term" value="P:photosynthesis"/>
    <property type="evidence" value="ECO:0007669"/>
    <property type="project" value="UniProtKB-KW"/>
</dbReference>
<dbReference type="Proteomes" id="UP000192610">
    <property type="component" value="Unassembled WGS sequence"/>
</dbReference>